<dbReference type="AlphaFoldDB" id="A0A087G0W0"/>
<feature type="region of interest" description="Disordered" evidence="1">
    <location>
        <begin position="138"/>
        <end position="168"/>
    </location>
</feature>
<dbReference type="Pfam" id="PF14392">
    <property type="entry name" value="zf-CCHC_4"/>
    <property type="match status" value="1"/>
</dbReference>
<feature type="compositionally biased region" description="Basic and acidic residues" evidence="1">
    <location>
        <begin position="46"/>
        <end position="77"/>
    </location>
</feature>
<evidence type="ECO:0000259" key="2">
    <source>
        <dbReference type="Pfam" id="PF14392"/>
    </source>
</evidence>
<evidence type="ECO:0000256" key="1">
    <source>
        <dbReference type="SAM" id="MobiDB-lite"/>
    </source>
</evidence>
<feature type="compositionally biased region" description="Basic and acidic residues" evidence="1">
    <location>
        <begin position="84"/>
        <end position="93"/>
    </location>
</feature>
<dbReference type="Gramene" id="KFK23512">
    <property type="protein sequence ID" value="KFK23512"/>
    <property type="gene ID" value="AALP_AAs58154U000100"/>
</dbReference>
<proteinExistence type="predicted"/>
<gene>
    <name evidence="3" type="ORF">AALP_AAs58154U000100</name>
</gene>
<feature type="region of interest" description="Disordered" evidence="1">
    <location>
        <begin position="46"/>
        <end position="105"/>
    </location>
</feature>
<sequence>MRRESDDAGQICVLHLQYEKLHKYCNRCFRLTHEAPACPERARDQFHHREQRREQYEKREEEEKRGKQRSTREDRGKAVTFRRTTQEQKRRGPESMASSSRPKPVRRELLSELDASGVNSTLEKPSTKKWVSKAFSATFGKPVKTGRAVDQQSPMPDSRRTKPKAPWYRDTEEEAAMANEVAFQQAKWAAAFQSQASEEQKVGPVGISDGSGM</sequence>
<dbReference type="EMBL" id="KL978312">
    <property type="protein sequence ID" value="KFK23512.1"/>
    <property type="molecule type" value="Genomic_DNA"/>
</dbReference>
<keyword evidence="4" id="KW-1185">Reference proteome</keyword>
<accession>A0A087G0W0</accession>
<dbReference type="InterPro" id="IPR025836">
    <property type="entry name" value="Zn_knuckle_CX2CX4HX4C"/>
</dbReference>
<evidence type="ECO:0000313" key="4">
    <source>
        <dbReference type="Proteomes" id="UP000029120"/>
    </source>
</evidence>
<feature type="region of interest" description="Disordered" evidence="1">
    <location>
        <begin position="192"/>
        <end position="213"/>
    </location>
</feature>
<dbReference type="Proteomes" id="UP000029120">
    <property type="component" value="Unassembled WGS sequence"/>
</dbReference>
<protein>
    <recommendedName>
        <fullName evidence="2">Zinc knuckle CX2CX4HX4C domain-containing protein</fullName>
    </recommendedName>
</protein>
<name>A0A087G0W0_ARAAL</name>
<evidence type="ECO:0000313" key="3">
    <source>
        <dbReference type="EMBL" id="KFK23512.1"/>
    </source>
</evidence>
<organism evidence="3 4">
    <name type="scientific">Arabis alpina</name>
    <name type="common">Alpine rock-cress</name>
    <dbReference type="NCBI Taxonomy" id="50452"/>
    <lineage>
        <taxon>Eukaryota</taxon>
        <taxon>Viridiplantae</taxon>
        <taxon>Streptophyta</taxon>
        <taxon>Embryophyta</taxon>
        <taxon>Tracheophyta</taxon>
        <taxon>Spermatophyta</taxon>
        <taxon>Magnoliopsida</taxon>
        <taxon>eudicotyledons</taxon>
        <taxon>Gunneridae</taxon>
        <taxon>Pentapetalae</taxon>
        <taxon>rosids</taxon>
        <taxon>malvids</taxon>
        <taxon>Brassicales</taxon>
        <taxon>Brassicaceae</taxon>
        <taxon>Arabideae</taxon>
        <taxon>Arabis</taxon>
    </lineage>
</organism>
<reference evidence="4" key="1">
    <citation type="journal article" date="2015" name="Nat. Plants">
        <title>Genome expansion of Arabis alpina linked with retrotransposition and reduced symmetric DNA methylation.</title>
        <authorList>
            <person name="Willing E.M."/>
            <person name="Rawat V."/>
            <person name="Mandakova T."/>
            <person name="Maumus F."/>
            <person name="James G.V."/>
            <person name="Nordstroem K.J."/>
            <person name="Becker C."/>
            <person name="Warthmann N."/>
            <person name="Chica C."/>
            <person name="Szarzynska B."/>
            <person name="Zytnicki M."/>
            <person name="Albani M.C."/>
            <person name="Kiefer C."/>
            <person name="Bergonzi S."/>
            <person name="Castaings L."/>
            <person name="Mateos J.L."/>
            <person name="Berns M.C."/>
            <person name="Bujdoso N."/>
            <person name="Piofczyk T."/>
            <person name="de Lorenzo L."/>
            <person name="Barrero-Sicilia C."/>
            <person name="Mateos I."/>
            <person name="Piednoel M."/>
            <person name="Hagmann J."/>
            <person name="Chen-Min-Tao R."/>
            <person name="Iglesias-Fernandez R."/>
            <person name="Schuster S.C."/>
            <person name="Alonso-Blanco C."/>
            <person name="Roudier F."/>
            <person name="Carbonero P."/>
            <person name="Paz-Ares J."/>
            <person name="Davis S.J."/>
            <person name="Pecinka A."/>
            <person name="Quesneville H."/>
            <person name="Colot V."/>
            <person name="Lysak M.A."/>
            <person name="Weigel D."/>
            <person name="Coupland G."/>
            <person name="Schneeberger K."/>
        </authorList>
    </citation>
    <scope>NUCLEOTIDE SEQUENCE [LARGE SCALE GENOMIC DNA]</scope>
    <source>
        <strain evidence="4">cv. Pajares</strain>
    </source>
</reference>
<feature type="domain" description="Zinc knuckle CX2CX4HX4C" evidence="2">
    <location>
        <begin position="8"/>
        <end position="39"/>
    </location>
</feature>